<dbReference type="Proteomes" id="UP000468735">
    <property type="component" value="Unassembled WGS sequence"/>
</dbReference>
<protein>
    <submittedName>
        <fullName evidence="1">Winged helix DNA-binding domain-containing protein</fullName>
    </submittedName>
</protein>
<accession>A0A6H9Z104</accession>
<dbReference type="RefSeq" id="WP_151562608.1">
    <property type="nucleotide sequence ID" value="NZ_WBMT01000010.1"/>
</dbReference>
<dbReference type="PANTHER" id="PTHR38479">
    <property type="entry name" value="LMO0824 PROTEIN"/>
    <property type="match status" value="1"/>
</dbReference>
<dbReference type="PANTHER" id="PTHR38479:SF2">
    <property type="entry name" value="WINGED HELIX DNA-BINDING DOMAIN-CONTAINING PROTEIN"/>
    <property type="match status" value="1"/>
</dbReference>
<dbReference type="InterPro" id="IPR009351">
    <property type="entry name" value="AlkZ-like"/>
</dbReference>
<dbReference type="Pfam" id="PF06224">
    <property type="entry name" value="AlkZ-like"/>
    <property type="match status" value="1"/>
</dbReference>
<dbReference type="AlphaFoldDB" id="A0A6H9Z104"/>
<name>A0A6H9Z104_9ACTN</name>
<sequence length="365" mass="40712">MADVLSLRALNRATLARQMLLAREEVSVVEAVERLCGMQAQEPKPPFLGLWTRVAGFEAAQLHTALQERSVVRATMMRGTLHLMSARDYGALRASMQPMLDAGLRMLGSRAEGLELDKVLPAARVLLEERSRTFNELRALLQEEFPEVNDRALGFSVRMCLPLVMVPTDDRWAFPRTSEFTLAGVWLGVPTSDDSSADALVLRYLAAFGPASVADAQEWSGLPKLGEVLERLRPQLRTFEDEKGRELFDLPDAPRPEEDTPAEARFLPEFDNLVLAHADRSRVIAAAHRPSLTTKNLRVRATFLWDGFAAGLWELERKRKVATLRLRPFEKLPKHALNALTAEGERLLGFAEPDAADRQVVLAGD</sequence>
<comment type="caution">
    <text evidence="1">The sequence shown here is derived from an EMBL/GenBank/DDBJ whole genome shotgun (WGS) entry which is preliminary data.</text>
</comment>
<keyword evidence="1" id="KW-0238">DNA-binding</keyword>
<organism evidence="1 2">
    <name type="scientific">Actinomadura rudentiformis</name>
    <dbReference type="NCBI Taxonomy" id="359158"/>
    <lineage>
        <taxon>Bacteria</taxon>
        <taxon>Bacillati</taxon>
        <taxon>Actinomycetota</taxon>
        <taxon>Actinomycetes</taxon>
        <taxon>Streptosporangiales</taxon>
        <taxon>Thermomonosporaceae</taxon>
        <taxon>Actinomadura</taxon>
    </lineage>
</organism>
<dbReference type="GO" id="GO:0003677">
    <property type="term" value="F:DNA binding"/>
    <property type="evidence" value="ECO:0007669"/>
    <property type="project" value="UniProtKB-KW"/>
</dbReference>
<evidence type="ECO:0000313" key="1">
    <source>
        <dbReference type="EMBL" id="KAB2346805.1"/>
    </source>
</evidence>
<proteinExistence type="predicted"/>
<evidence type="ECO:0000313" key="2">
    <source>
        <dbReference type="Proteomes" id="UP000468735"/>
    </source>
</evidence>
<reference evidence="1 2" key="1">
    <citation type="submission" date="2019-09" db="EMBL/GenBank/DDBJ databases">
        <title>Actinomadura physcomitrii sp. nov., a novel actinomycete isolated from moss [Physcomitrium sphaericum (Ludw) Fuernr].</title>
        <authorList>
            <person name="Zhuang X."/>
            <person name="Liu C."/>
        </authorList>
    </citation>
    <scope>NUCLEOTIDE SEQUENCE [LARGE SCALE GENOMIC DNA]</scope>
    <source>
        <strain evidence="1 2">HMC1</strain>
    </source>
</reference>
<keyword evidence="2" id="KW-1185">Reference proteome</keyword>
<gene>
    <name evidence="1" type="ORF">F8566_21495</name>
</gene>
<dbReference type="EMBL" id="WBMT01000010">
    <property type="protein sequence ID" value="KAB2346805.1"/>
    <property type="molecule type" value="Genomic_DNA"/>
</dbReference>
<dbReference type="OrthoDB" id="9148135at2"/>